<reference evidence="8 9" key="1">
    <citation type="journal article" date="2023" name="G3 (Bethesda)">
        <title>A chromosome-length genome assembly and annotation of blackberry (Rubus argutus, cv. 'Hillquist').</title>
        <authorList>
            <person name="Bruna T."/>
            <person name="Aryal R."/>
            <person name="Dudchenko O."/>
            <person name="Sargent D.J."/>
            <person name="Mead D."/>
            <person name="Buti M."/>
            <person name="Cavallini A."/>
            <person name="Hytonen T."/>
            <person name="Andres J."/>
            <person name="Pham M."/>
            <person name="Weisz D."/>
            <person name="Mascagni F."/>
            <person name="Usai G."/>
            <person name="Natali L."/>
            <person name="Bassil N."/>
            <person name="Fernandez G.E."/>
            <person name="Lomsadze A."/>
            <person name="Armour M."/>
            <person name="Olukolu B."/>
            <person name="Poorten T."/>
            <person name="Britton C."/>
            <person name="Davik J."/>
            <person name="Ashrafi H."/>
            <person name="Aiden E.L."/>
            <person name="Borodovsky M."/>
            <person name="Worthington M."/>
        </authorList>
    </citation>
    <scope>NUCLEOTIDE SEQUENCE [LARGE SCALE GENOMIC DNA]</scope>
    <source>
        <strain evidence="8">PI 553951</strain>
    </source>
</reference>
<comment type="caution">
    <text evidence="8">The sequence shown here is derived from an EMBL/GenBank/DDBJ whole genome shotgun (WGS) entry which is preliminary data.</text>
</comment>
<accession>A0AAW1WB13</accession>
<comment type="similarity">
    <text evidence="1">Belongs to the peptidase M16 family.</text>
</comment>
<dbReference type="SUPFAM" id="SSF63411">
    <property type="entry name" value="LuxS/MPP-like metallohydrolase"/>
    <property type="match status" value="1"/>
</dbReference>
<evidence type="ECO:0000256" key="5">
    <source>
        <dbReference type="ARBA" id="ARBA00022833"/>
    </source>
</evidence>
<dbReference type="GO" id="GO:0004222">
    <property type="term" value="F:metalloendopeptidase activity"/>
    <property type="evidence" value="ECO:0007669"/>
    <property type="project" value="TreeGrafter"/>
</dbReference>
<dbReference type="GO" id="GO:0043171">
    <property type="term" value="P:peptide catabolic process"/>
    <property type="evidence" value="ECO:0007669"/>
    <property type="project" value="TreeGrafter"/>
</dbReference>
<evidence type="ECO:0000256" key="4">
    <source>
        <dbReference type="ARBA" id="ARBA00022801"/>
    </source>
</evidence>
<dbReference type="Proteomes" id="UP001457282">
    <property type="component" value="Unassembled WGS sequence"/>
</dbReference>
<dbReference type="GO" id="GO:0005829">
    <property type="term" value="C:cytosol"/>
    <property type="evidence" value="ECO:0007669"/>
    <property type="project" value="TreeGrafter"/>
</dbReference>
<name>A0AAW1WB13_RUBAR</name>
<dbReference type="PANTHER" id="PTHR43690">
    <property type="entry name" value="NARDILYSIN"/>
    <property type="match status" value="1"/>
</dbReference>
<dbReference type="Gene3D" id="3.30.830.10">
    <property type="entry name" value="Metalloenzyme, LuxS/M16 peptidase-like"/>
    <property type="match status" value="1"/>
</dbReference>
<evidence type="ECO:0000256" key="1">
    <source>
        <dbReference type="ARBA" id="ARBA00007261"/>
    </source>
</evidence>
<feature type="domain" description="Peptidase M16 N-terminal" evidence="7">
    <location>
        <begin position="29"/>
        <end position="67"/>
    </location>
</feature>
<sequence>MVEGKVEILKARKDKREYRRIILPNSLEVLLISHPDTDKCAASMSVSVGFFSDPDGLEGLAHLLSNFF</sequence>
<dbReference type="InterPro" id="IPR011249">
    <property type="entry name" value="Metalloenz_LuxS/M16"/>
</dbReference>
<evidence type="ECO:0000313" key="9">
    <source>
        <dbReference type="Proteomes" id="UP001457282"/>
    </source>
</evidence>
<keyword evidence="6" id="KW-0482">Metalloprotease</keyword>
<keyword evidence="4" id="KW-0378">Hydrolase</keyword>
<evidence type="ECO:0000259" key="7">
    <source>
        <dbReference type="Pfam" id="PF00675"/>
    </source>
</evidence>
<dbReference type="GO" id="GO:0046872">
    <property type="term" value="F:metal ion binding"/>
    <property type="evidence" value="ECO:0007669"/>
    <property type="project" value="UniProtKB-KW"/>
</dbReference>
<dbReference type="Pfam" id="PF00675">
    <property type="entry name" value="Peptidase_M16"/>
    <property type="match status" value="1"/>
</dbReference>
<keyword evidence="5" id="KW-0862">Zinc</keyword>
<evidence type="ECO:0000256" key="2">
    <source>
        <dbReference type="ARBA" id="ARBA00022670"/>
    </source>
</evidence>
<keyword evidence="9" id="KW-1185">Reference proteome</keyword>
<evidence type="ECO:0000313" key="8">
    <source>
        <dbReference type="EMBL" id="KAK9921954.1"/>
    </source>
</evidence>
<dbReference type="InterPro" id="IPR050626">
    <property type="entry name" value="Peptidase_M16"/>
</dbReference>
<organism evidence="8 9">
    <name type="scientific">Rubus argutus</name>
    <name type="common">Southern blackberry</name>
    <dbReference type="NCBI Taxonomy" id="59490"/>
    <lineage>
        <taxon>Eukaryota</taxon>
        <taxon>Viridiplantae</taxon>
        <taxon>Streptophyta</taxon>
        <taxon>Embryophyta</taxon>
        <taxon>Tracheophyta</taxon>
        <taxon>Spermatophyta</taxon>
        <taxon>Magnoliopsida</taxon>
        <taxon>eudicotyledons</taxon>
        <taxon>Gunneridae</taxon>
        <taxon>Pentapetalae</taxon>
        <taxon>rosids</taxon>
        <taxon>fabids</taxon>
        <taxon>Rosales</taxon>
        <taxon>Rosaceae</taxon>
        <taxon>Rosoideae</taxon>
        <taxon>Rosoideae incertae sedis</taxon>
        <taxon>Rubus</taxon>
    </lineage>
</organism>
<protein>
    <recommendedName>
        <fullName evidence="7">Peptidase M16 N-terminal domain-containing protein</fullName>
    </recommendedName>
</protein>
<dbReference type="InterPro" id="IPR011765">
    <property type="entry name" value="Pept_M16_N"/>
</dbReference>
<evidence type="ECO:0000256" key="6">
    <source>
        <dbReference type="ARBA" id="ARBA00023049"/>
    </source>
</evidence>
<dbReference type="AlphaFoldDB" id="A0AAW1WB13"/>
<dbReference type="EMBL" id="JBEDUW010000006">
    <property type="protein sequence ID" value="KAK9921954.1"/>
    <property type="molecule type" value="Genomic_DNA"/>
</dbReference>
<dbReference type="PANTHER" id="PTHR43690:SF18">
    <property type="entry name" value="INSULIN-DEGRADING ENZYME-RELATED"/>
    <property type="match status" value="1"/>
</dbReference>
<keyword evidence="2" id="KW-0645">Protease</keyword>
<keyword evidence="3" id="KW-0479">Metal-binding</keyword>
<dbReference type="GO" id="GO:0005739">
    <property type="term" value="C:mitochondrion"/>
    <property type="evidence" value="ECO:0007669"/>
    <property type="project" value="TreeGrafter"/>
</dbReference>
<dbReference type="GO" id="GO:0051603">
    <property type="term" value="P:proteolysis involved in protein catabolic process"/>
    <property type="evidence" value="ECO:0007669"/>
    <property type="project" value="TreeGrafter"/>
</dbReference>
<evidence type="ECO:0000256" key="3">
    <source>
        <dbReference type="ARBA" id="ARBA00022723"/>
    </source>
</evidence>
<gene>
    <name evidence="8" type="ORF">M0R45_030446</name>
</gene>
<proteinExistence type="inferred from homology"/>